<proteinExistence type="predicted"/>
<feature type="region of interest" description="Disordered" evidence="1">
    <location>
        <begin position="162"/>
        <end position="326"/>
    </location>
</feature>
<organism evidence="2 3">
    <name type="scientific">Sulfitobacter porphyrae</name>
    <dbReference type="NCBI Taxonomy" id="1246864"/>
    <lineage>
        <taxon>Bacteria</taxon>
        <taxon>Pseudomonadati</taxon>
        <taxon>Pseudomonadota</taxon>
        <taxon>Alphaproteobacteria</taxon>
        <taxon>Rhodobacterales</taxon>
        <taxon>Roseobacteraceae</taxon>
        <taxon>Sulfitobacter</taxon>
    </lineage>
</organism>
<feature type="compositionally biased region" description="Low complexity" evidence="1">
    <location>
        <begin position="181"/>
        <end position="191"/>
    </location>
</feature>
<feature type="compositionally biased region" description="Low complexity" evidence="1">
    <location>
        <begin position="209"/>
        <end position="243"/>
    </location>
</feature>
<feature type="compositionally biased region" description="Low complexity" evidence="1">
    <location>
        <begin position="162"/>
        <end position="174"/>
    </location>
</feature>
<dbReference type="SUPFAM" id="SSF53067">
    <property type="entry name" value="Actin-like ATPase domain"/>
    <property type="match status" value="1"/>
</dbReference>
<reference evidence="3" key="1">
    <citation type="journal article" date="2019" name="Int. J. Syst. Evol. Microbiol.">
        <title>The Global Catalogue of Microorganisms (GCM) 10K type strain sequencing project: providing services to taxonomists for standard genome sequencing and annotation.</title>
        <authorList>
            <consortium name="The Broad Institute Genomics Platform"/>
            <consortium name="The Broad Institute Genome Sequencing Center for Infectious Disease"/>
            <person name="Wu L."/>
            <person name="Ma J."/>
        </authorList>
    </citation>
    <scope>NUCLEOTIDE SEQUENCE [LARGE SCALE GENOMIC DNA]</scope>
    <source>
        <strain evidence="3">CCUG 66188</strain>
    </source>
</reference>
<gene>
    <name evidence="2" type="ORF">ACFQFQ_13420</name>
</gene>
<dbReference type="EMBL" id="JBHSWG010000001">
    <property type="protein sequence ID" value="MFC6760261.1"/>
    <property type="molecule type" value="Genomic_DNA"/>
</dbReference>
<feature type="compositionally biased region" description="Pro residues" evidence="1">
    <location>
        <begin position="270"/>
        <end position="285"/>
    </location>
</feature>
<sequence>MALTADDLNADLAVLRKSATALEPACLRSKLLLPDAQIKYLTIDTPGMSEADRREAARAALDGATPYAVSDLAFDISLDGPRTHVAAVARETLAEAEAFAVEHRFHPVSFAAVPGNSPYLGEPFFGQTEAASELLEDGETVEADGIAVVVIGNVTVPDGPVAAGPAPAAPDAAVQKPDRAAPPAASTAAPEAKAEAEPVEATSSETPKPEATAAKKPAAPDAPAAPRGDATAKAPEAPATSRSAPPPPPSEPEAPKPAAEMGEDRTVKLPPAPAPTPAVPAPPIGAAPVVVTPEPETARIAPAEDKPDAAASDNPADPADAGAAQDVPVIPSLRAARAEKATPVAPCRRCVRNLPDSPVGAADRRRPRLKARGANHRSAHPPPCPPARMRCSGRTVLPLTHLSRGRKLPRPPLPPRPHAVVS</sequence>
<name>A0ABW2B4U8_9RHOB</name>
<feature type="region of interest" description="Disordered" evidence="1">
    <location>
        <begin position="350"/>
        <end position="422"/>
    </location>
</feature>
<accession>A0ABW2B4U8</accession>
<evidence type="ECO:0000313" key="3">
    <source>
        <dbReference type="Proteomes" id="UP001596353"/>
    </source>
</evidence>
<dbReference type="InterPro" id="IPR043129">
    <property type="entry name" value="ATPase_NBD"/>
</dbReference>
<dbReference type="Proteomes" id="UP001596353">
    <property type="component" value="Unassembled WGS sequence"/>
</dbReference>
<feature type="compositionally biased region" description="Low complexity" evidence="1">
    <location>
        <begin position="309"/>
        <end position="326"/>
    </location>
</feature>
<feature type="compositionally biased region" description="Pro residues" evidence="1">
    <location>
        <begin position="410"/>
        <end position="422"/>
    </location>
</feature>
<feature type="compositionally biased region" description="Basic residues" evidence="1">
    <location>
        <begin position="365"/>
        <end position="379"/>
    </location>
</feature>
<protein>
    <submittedName>
        <fullName evidence="2">Uncharacterized protein</fullName>
    </submittedName>
</protein>
<comment type="caution">
    <text evidence="2">The sequence shown here is derived from an EMBL/GenBank/DDBJ whole genome shotgun (WGS) entry which is preliminary data.</text>
</comment>
<evidence type="ECO:0000313" key="2">
    <source>
        <dbReference type="EMBL" id="MFC6760261.1"/>
    </source>
</evidence>
<evidence type="ECO:0000256" key="1">
    <source>
        <dbReference type="SAM" id="MobiDB-lite"/>
    </source>
</evidence>
<keyword evidence="3" id="KW-1185">Reference proteome</keyword>